<reference evidence="12" key="1">
    <citation type="submission" date="2024-10" db="EMBL/GenBank/DDBJ databases">
        <authorList>
            <person name="Lesea H.P."/>
            <person name="Kuehl J.V."/>
            <person name="Chandonia J.-M."/>
        </authorList>
    </citation>
    <scope>NUCLEOTIDE SEQUENCE</scope>
    <source>
        <strain evidence="12">FW102-FHT14D07</strain>
    </source>
</reference>
<evidence type="ECO:0000256" key="6">
    <source>
        <dbReference type="ARBA" id="ARBA00022989"/>
    </source>
</evidence>
<gene>
    <name evidence="12" type="ORF">ACFYG5_08970</name>
</gene>
<dbReference type="NCBIfam" id="TIGR01525">
    <property type="entry name" value="ATPase-IB_hvy"/>
    <property type="match status" value="1"/>
</dbReference>
<dbReference type="InterPro" id="IPR023299">
    <property type="entry name" value="ATPase_P-typ_cyto_dom_N"/>
</dbReference>
<accession>A0AB74UY73</accession>
<dbReference type="NCBIfam" id="TIGR01512">
    <property type="entry name" value="ATPase-IB2_Cd"/>
    <property type="match status" value="1"/>
</dbReference>
<dbReference type="InterPro" id="IPR036412">
    <property type="entry name" value="HAD-like_sf"/>
</dbReference>
<dbReference type="SFLD" id="SFLDS00003">
    <property type="entry name" value="Haloacid_Dehalogenase"/>
    <property type="match status" value="1"/>
</dbReference>
<feature type="transmembrane region" description="Helical" evidence="10">
    <location>
        <begin position="263"/>
        <end position="281"/>
    </location>
</feature>
<protein>
    <recommendedName>
        <fullName evidence="8">P-type Zn(2+) transporter</fullName>
        <ecNumber evidence="8">7.2.2.12</ecNumber>
    </recommendedName>
</protein>
<feature type="domain" description="P-type ATPase A" evidence="11">
    <location>
        <begin position="148"/>
        <end position="247"/>
    </location>
</feature>
<organism evidence="12">
    <name type="scientific">Rhodanobacter sp. FW102-FHT14D07</name>
    <dbReference type="NCBI Taxonomy" id="3351462"/>
    <lineage>
        <taxon>Bacteria</taxon>
        <taxon>Pseudomonadati</taxon>
        <taxon>Pseudomonadota</taxon>
        <taxon>Gammaproteobacteria</taxon>
        <taxon>Lysobacterales</taxon>
        <taxon>Rhodanobacteraceae</taxon>
        <taxon>Rhodanobacter</taxon>
    </lineage>
</organism>
<dbReference type="PRINTS" id="PR00119">
    <property type="entry name" value="CATATPASE"/>
</dbReference>
<dbReference type="GO" id="GO:0016463">
    <property type="term" value="F:P-type zinc transporter activity"/>
    <property type="evidence" value="ECO:0007669"/>
    <property type="project" value="UniProtKB-EC"/>
</dbReference>
<dbReference type="NCBIfam" id="TIGR01494">
    <property type="entry name" value="ATPase_P-type"/>
    <property type="match status" value="1"/>
</dbReference>
<dbReference type="PROSITE" id="PS00154">
    <property type="entry name" value="ATPASE_E1_E2"/>
    <property type="match status" value="1"/>
</dbReference>
<dbReference type="CDD" id="cd02079">
    <property type="entry name" value="P-type_ATPase_HM"/>
    <property type="match status" value="1"/>
</dbReference>
<feature type="transmembrane region" description="Helical" evidence="10">
    <location>
        <begin position="287"/>
        <end position="313"/>
    </location>
</feature>
<evidence type="ECO:0000256" key="1">
    <source>
        <dbReference type="ARBA" id="ARBA00004370"/>
    </source>
</evidence>
<name>A0AB74UY73_9GAMM</name>
<keyword evidence="5" id="KW-1278">Translocase</keyword>
<comment type="subcellular location">
    <subcellularLocation>
        <location evidence="10">Cell membrane</location>
    </subcellularLocation>
    <subcellularLocation>
        <location evidence="1">Membrane</location>
    </subcellularLocation>
</comment>
<dbReference type="SFLD" id="SFLDF00027">
    <property type="entry name" value="p-type_atpase"/>
    <property type="match status" value="1"/>
</dbReference>
<keyword evidence="10" id="KW-0547">Nucleotide-binding</keyword>
<evidence type="ECO:0000256" key="9">
    <source>
        <dbReference type="ARBA" id="ARBA00047308"/>
    </source>
</evidence>
<evidence type="ECO:0000256" key="5">
    <source>
        <dbReference type="ARBA" id="ARBA00022967"/>
    </source>
</evidence>
<feature type="transmembrane region" description="Helical" evidence="10">
    <location>
        <begin position="588"/>
        <end position="609"/>
    </location>
</feature>
<keyword evidence="4 10" id="KW-0479">Metal-binding</keyword>
<dbReference type="Pfam" id="PF00702">
    <property type="entry name" value="Hydrolase"/>
    <property type="match status" value="1"/>
</dbReference>
<dbReference type="SUPFAM" id="SSF56784">
    <property type="entry name" value="HAD-like"/>
    <property type="match status" value="1"/>
</dbReference>
<dbReference type="EMBL" id="CP170721">
    <property type="protein sequence ID" value="XIA20237.1"/>
    <property type="molecule type" value="Genomic_DNA"/>
</dbReference>
<evidence type="ECO:0000256" key="8">
    <source>
        <dbReference type="ARBA" id="ARBA00039097"/>
    </source>
</evidence>
<evidence type="ECO:0000256" key="2">
    <source>
        <dbReference type="ARBA" id="ARBA00006024"/>
    </source>
</evidence>
<dbReference type="InterPro" id="IPR008250">
    <property type="entry name" value="ATPase_P-typ_transduc_dom_A_sf"/>
</dbReference>
<dbReference type="InterPro" id="IPR027256">
    <property type="entry name" value="P-typ_ATPase_IB"/>
</dbReference>
<dbReference type="PANTHER" id="PTHR48085:SF5">
    <property type="entry name" value="CADMIUM_ZINC-TRANSPORTING ATPASE HMA4-RELATED"/>
    <property type="match status" value="1"/>
</dbReference>
<dbReference type="InterPro" id="IPR059000">
    <property type="entry name" value="ATPase_P-type_domA"/>
</dbReference>
<evidence type="ECO:0000313" key="12">
    <source>
        <dbReference type="EMBL" id="XIA20237.1"/>
    </source>
</evidence>
<evidence type="ECO:0000256" key="4">
    <source>
        <dbReference type="ARBA" id="ARBA00022723"/>
    </source>
</evidence>
<keyword evidence="7 10" id="KW-0472">Membrane</keyword>
<evidence type="ECO:0000256" key="3">
    <source>
        <dbReference type="ARBA" id="ARBA00022692"/>
    </source>
</evidence>
<dbReference type="GO" id="GO:0046872">
    <property type="term" value="F:metal ion binding"/>
    <property type="evidence" value="ECO:0007669"/>
    <property type="project" value="UniProtKB-KW"/>
</dbReference>
<dbReference type="AlphaFoldDB" id="A0AB74UY73"/>
<comment type="catalytic activity">
    <reaction evidence="9">
        <text>Zn(2+)(in) + ATP + H2O = Zn(2+)(out) + ADP + phosphate + H(+)</text>
        <dbReference type="Rhea" id="RHEA:20621"/>
        <dbReference type="ChEBI" id="CHEBI:15377"/>
        <dbReference type="ChEBI" id="CHEBI:15378"/>
        <dbReference type="ChEBI" id="CHEBI:29105"/>
        <dbReference type="ChEBI" id="CHEBI:30616"/>
        <dbReference type="ChEBI" id="CHEBI:43474"/>
        <dbReference type="ChEBI" id="CHEBI:456216"/>
        <dbReference type="EC" id="7.2.2.12"/>
    </reaction>
</comment>
<dbReference type="NCBIfam" id="TIGR01511">
    <property type="entry name" value="ATPase-IB1_Cu"/>
    <property type="match status" value="1"/>
</dbReference>
<dbReference type="RefSeq" id="WP_395117848.1">
    <property type="nucleotide sequence ID" value="NZ_CP170721.1"/>
</dbReference>
<feature type="transmembrane region" description="Helical" evidence="10">
    <location>
        <begin position="102"/>
        <end position="129"/>
    </location>
</feature>
<dbReference type="GO" id="GO:0005886">
    <property type="term" value="C:plasma membrane"/>
    <property type="evidence" value="ECO:0007669"/>
    <property type="project" value="UniProtKB-SubCell"/>
</dbReference>
<dbReference type="SUPFAM" id="SSF81665">
    <property type="entry name" value="Calcium ATPase, transmembrane domain M"/>
    <property type="match status" value="1"/>
</dbReference>
<dbReference type="InterPro" id="IPR023298">
    <property type="entry name" value="ATPase_P-typ_TM_dom_sf"/>
</dbReference>
<dbReference type="EC" id="7.2.2.12" evidence="8"/>
<sequence length="655" mass="69289">MESPKPRAATDLPTQTEQRTIAPAADQHDHSDHEHAFDVAEALRIGAVALAAVAVWFHWWEPWSQFSVIGLVGLLIGGWPIFKEAIENLLARRMTMELSMTIAIVAAAAISEFFTALVITVFVLVAEVLEGMTVSRGRRAIRDLLDFLPREVSVRRDGAIREVDSGSLAVGDTVLVNPGGRIPVDGRVVDGHSFVDQARITGESMPVEKTAGTEVYAGSINQSGALEILAQRIGRDTSYGKIIDAVEEAERSRAPVQGLADRMAGYLVYFALAAALLTYLITRDIRATISVIIVAGACGIAAGTPLAILGAIGRAARGGAIIKGGLYLEQLGRVDTVVLDKTGTLTYGEPEVQSLVVAPGAVVGDVLRLMASAELRSEHPLGKTLVRYARAQGVTPVEPEAFHYTPGLGISATVNGERILVGNEALLRKRGIALPEEVLTQRPAAAKVWLARGEAWLGMAIVADTVRSESRNALQAMHAMGLRTVLLTGDTKAVAQAVGAELGIDTIVADVLPDAKLAYIEQLTAGKAVVAMVGDGINDAPSLMKAHVGVAMGSGTDVARESADVVLLGNDLVKFVQTLQLARRTRRIIWANFVGTVAVDLVGIALAAAGLLNPLLAAFIHVASEMTFILNSARLLPSIDPRGATTRPPVALSEH</sequence>
<dbReference type="InterPro" id="IPR018303">
    <property type="entry name" value="ATPase_P-typ_P_site"/>
</dbReference>
<keyword evidence="6 10" id="KW-1133">Transmembrane helix</keyword>
<dbReference type="InterPro" id="IPR023214">
    <property type="entry name" value="HAD_sf"/>
</dbReference>
<dbReference type="SFLD" id="SFLDG00002">
    <property type="entry name" value="C1.7:_P-type_atpase_like"/>
    <property type="match status" value="1"/>
</dbReference>
<keyword evidence="10" id="KW-1003">Cell membrane</keyword>
<dbReference type="Gene3D" id="3.40.50.1000">
    <property type="entry name" value="HAD superfamily/HAD-like"/>
    <property type="match status" value="1"/>
</dbReference>
<dbReference type="GO" id="GO:0016887">
    <property type="term" value="F:ATP hydrolysis activity"/>
    <property type="evidence" value="ECO:0007669"/>
    <property type="project" value="InterPro"/>
</dbReference>
<dbReference type="Pfam" id="PF00122">
    <property type="entry name" value="E1-E2_ATPase"/>
    <property type="match status" value="1"/>
</dbReference>
<dbReference type="Gene3D" id="2.70.150.10">
    <property type="entry name" value="Calcium-transporting ATPase, cytoplasmic transduction domain A"/>
    <property type="match status" value="1"/>
</dbReference>
<evidence type="ECO:0000259" key="11">
    <source>
        <dbReference type="Pfam" id="PF00122"/>
    </source>
</evidence>
<dbReference type="InterPro" id="IPR001757">
    <property type="entry name" value="P_typ_ATPase"/>
</dbReference>
<dbReference type="FunFam" id="2.70.150.10:FF:000002">
    <property type="entry name" value="Copper-transporting ATPase 1, putative"/>
    <property type="match status" value="1"/>
</dbReference>
<dbReference type="SUPFAM" id="SSF81653">
    <property type="entry name" value="Calcium ATPase, transduction domain A"/>
    <property type="match status" value="1"/>
</dbReference>
<keyword evidence="3 10" id="KW-0812">Transmembrane</keyword>
<dbReference type="GO" id="GO:0005524">
    <property type="term" value="F:ATP binding"/>
    <property type="evidence" value="ECO:0007669"/>
    <property type="project" value="UniProtKB-UniRule"/>
</dbReference>
<comment type="similarity">
    <text evidence="2 10">Belongs to the cation transport ATPase (P-type) (TC 3.A.3) family. Type IB subfamily.</text>
</comment>
<proteinExistence type="inferred from homology"/>
<evidence type="ECO:0000256" key="10">
    <source>
        <dbReference type="RuleBase" id="RU362081"/>
    </source>
</evidence>
<dbReference type="PRINTS" id="PR00941">
    <property type="entry name" value="CDATPASE"/>
</dbReference>
<dbReference type="PANTHER" id="PTHR48085">
    <property type="entry name" value="CADMIUM/ZINC-TRANSPORTING ATPASE HMA2-RELATED"/>
    <property type="match status" value="1"/>
</dbReference>
<keyword evidence="10" id="KW-0067">ATP-binding</keyword>
<feature type="transmembrane region" description="Helical" evidence="10">
    <location>
        <begin position="66"/>
        <end position="82"/>
    </location>
</feature>
<dbReference type="InterPro" id="IPR051014">
    <property type="entry name" value="Cation_Transport_ATPase_IB"/>
</dbReference>
<dbReference type="InterPro" id="IPR044492">
    <property type="entry name" value="P_typ_ATPase_HD_dom"/>
</dbReference>
<evidence type="ECO:0000256" key="7">
    <source>
        <dbReference type="ARBA" id="ARBA00023136"/>
    </source>
</evidence>
<dbReference type="Gene3D" id="3.40.1110.10">
    <property type="entry name" value="Calcium-transporting ATPase, cytoplasmic domain N"/>
    <property type="match status" value="1"/>
</dbReference>